<protein>
    <submittedName>
        <fullName evidence="6">Deacylase</fullName>
    </submittedName>
</protein>
<accession>A0A0J5NHS6</accession>
<dbReference type="InterPro" id="IPR043795">
    <property type="entry name" value="N-alpha-Ac-DABA-like"/>
</dbReference>
<dbReference type="InterPro" id="IPR014336">
    <property type="entry name" value="DoeB"/>
</dbReference>
<evidence type="ECO:0000313" key="6">
    <source>
        <dbReference type="EMBL" id="KMK07952.1"/>
    </source>
</evidence>
<dbReference type="Gene3D" id="3.40.630.10">
    <property type="entry name" value="Zn peptidases"/>
    <property type="match status" value="1"/>
</dbReference>
<keyword evidence="3" id="KW-0378">Hydrolase</keyword>
<evidence type="ECO:0000256" key="3">
    <source>
        <dbReference type="ARBA" id="ARBA00022801"/>
    </source>
</evidence>
<dbReference type="SUPFAM" id="SSF53187">
    <property type="entry name" value="Zn-dependent exopeptidases"/>
    <property type="match status" value="1"/>
</dbReference>
<organism evidence="6 7">
    <name type="scientific">Pluralibacter gergoviae</name>
    <name type="common">Enterobacter gergoviae</name>
    <dbReference type="NCBI Taxonomy" id="61647"/>
    <lineage>
        <taxon>Bacteria</taxon>
        <taxon>Pseudomonadati</taxon>
        <taxon>Pseudomonadota</taxon>
        <taxon>Gammaproteobacteria</taxon>
        <taxon>Enterobacterales</taxon>
        <taxon>Enterobacteriaceae</taxon>
        <taxon>Pluralibacter</taxon>
    </lineage>
</organism>
<keyword evidence="2" id="KW-0479">Metal-binding</keyword>
<dbReference type="PANTHER" id="PTHR37326">
    <property type="entry name" value="BLL3975 PROTEIN"/>
    <property type="match status" value="1"/>
</dbReference>
<dbReference type="PANTHER" id="PTHR37326:SF1">
    <property type="entry name" value="BLL3975 PROTEIN"/>
    <property type="match status" value="1"/>
</dbReference>
<dbReference type="PIRSF" id="PIRSF039012">
    <property type="entry name" value="ASP"/>
    <property type="match status" value="1"/>
</dbReference>
<dbReference type="CDD" id="cd06252">
    <property type="entry name" value="M14_ASTE_ASPA-like"/>
    <property type="match status" value="1"/>
</dbReference>
<evidence type="ECO:0000256" key="2">
    <source>
        <dbReference type="ARBA" id="ARBA00022723"/>
    </source>
</evidence>
<evidence type="ECO:0000256" key="1">
    <source>
        <dbReference type="ARBA" id="ARBA00001947"/>
    </source>
</evidence>
<dbReference type="GO" id="GO:0016788">
    <property type="term" value="F:hydrolase activity, acting on ester bonds"/>
    <property type="evidence" value="ECO:0007669"/>
    <property type="project" value="InterPro"/>
</dbReference>
<dbReference type="InterPro" id="IPR053138">
    <property type="entry name" value="N-alpha-Ac-DABA_deacetylase"/>
</dbReference>
<dbReference type="GO" id="GO:0016811">
    <property type="term" value="F:hydrolase activity, acting on carbon-nitrogen (but not peptide) bonds, in linear amides"/>
    <property type="evidence" value="ECO:0007669"/>
    <property type="project" value="InterPro"/>
</dbReference>
<dbReference type="NCBIfam" id="TIGR02994">
    <property type="entry name" value="ectoine_eutE"/>
    <property type="match status" value="1"/>
</dbReference>
<proteinExistence type="predicted"/>
<dbReference type="AlphaFoldDB" id="A0A0J5NHS6"/>
<name>A0A0J5NHS6_PLUGE</name>
<evidence type="ECO:0000256" key="4">
    <source>
        <dbReference type="ARBA" id="ARBA00022833"/>
    </source>
</evidence>
<sequence>MSAKNPISSTIDFAADGIHHGYLKLPYSCDQSAWGAIMIPITVINHGQGKTALLTGANHGDEYEGPVALSKLANTIDIQNVNGRIIIVPFMNTPAFLAATRTSPIDHGNMNRSFPGVPNGTVTQKIADYFQHTLLPLADIVIDIHSGGKTLDFLPFAASHILQDKALQQQTEQLVAAFSAPYSLQMLELDSVGMFDTAVEDAGKIFVTTELGGGGSSSAKTVAIAERGITNVLIRAGILNGELQLSPTVYLKQDDSACFITSEHDGLFEICHDLGAMVKKGDVVARVHDMKRTGVKPIEYTAKCSGLVTGRHFPGVIHSGDNMLVISEIVSA</sequence>
<dbReference type="InterPro" id="IPR055438">
    <property type="entry name" value="AstE_AspA_cat"/>
</dbReference>
<evidence type="ECO:0000313" key="7">
    <source>
        <dbReference type="Proteomes" id="UP000036196"/>
    </source>
</evidence>
<dbReference type="Pfam" id="PF24827">
    <property type="entry name" value="AstE_AspA_cat"/>
    <property type="match status" value="1"/>
</dbReference>
<evidence type="ECO:0000259" key="5">
    <source>
        <dbReference type="Pfam" id="PF24827"/>
    </source>
</evidence>
<dbReference type="Proteomes" id="UP000036196">
    <property type="component" value="Unassembled WGS sequence"/>
</dbReference>
<comment type="cofactor">
    <cofactor evidence="1">
        <name>Zn(2+)</name>
        <dbReference type="ChEBI" id="CHEBI:29105"/>
    </cofactor>
</comment>
<dbReference type="RefSeq" id="WP_048281126.1">
    <property type="nucleotide sequence ID" value="NZ_CP014778.1"/>
</dbReference>
<dbReference type="EMBL" id="LDZF01000050">
    <property type="protein sequence ID" value="KMK07952.1"/>
    <property type="molecule type" value="Genomic_DNA"/>
</dbReference>
<keyword evidence="4" id="KW-0862">Zinc</keyword>
<comment type="caution">
    <text evidence="6">The sequence shown here is derived from an EMBL/GenBank/DDBJ whole genome shotgun (WGS) entry which is preliminary data.</text>
</comment>
<gene>
    <name evidence="6" type="ORF">ABW06_24915</name>
</gene>
<dbReference type="PATRIC" id="fig|61647.15.peg.4467"/>
<reference evidence="6 7" key="1">
    <citation type="submission" date="2015-05" db="EMBL/GenBank/DDBJ databases">
        <title>Genome sequences of Pluralibacter gergoviae.</title>
        <authorList>
            <person name="Greninger A.L."/>
            <person name="Miller S."/>
        </authorList>
    </citation>
    <scope>NUCLEOTIDE SEQUENCE [LARGE SCALE GENOMIC DNA]</scope>
    <source>
        <strain evidence="6 7">JS81F13</strain>
    </source>
</reference>
<feature type="domain" description="Succinylglutamate desuccinylase/Aspartoacylase catalytic" evidence="5">
    <location>
        <begin position="48"/>
        <end position="233"/>
    </location>
</feature>
<keyword evidence="7" id="KW-1185">Reference proteome</keyword>
<dbReference type="GO" id="GO:0046872">
    <property type="term" value="F:metal ion binding"/>
    <property type="evidence" value="ECO:0007669"/>
    <property type="project" value="UniProtKB-KW"/>
</dbReference>